<dbReference type="PANTHER" id="PTHR36833:SF2">
    <property type="entry name" value="SLR0610 PROTEIN"/>
    <property type="match status" value="1"/>
</dbReference>
<protein>
    <recommendedName>
        <fullName evidence="4">ABC transporter permease</fullName>
    </recommendedName>
</protein>
<dbReference type="InterPro" id="IPR010390">
    <property type="entry name" value="ABC-2_transporter-like"/>
</dbReference>
<dbReference type="EMBL" id="MCIF01000002">
    <property type="protein sequence ID" value="RAQ94680.1"/>
    <property type="molecule type" value="Genomic_DNA"/>
</dbReference>
<feature type="transmembrane region" description="Helical" evidence="1">
    <location>
        <begin position="117"/>
        <end position="136"/>
    </location>
</feature>
<comment type="caution">
    <text evidence="2">The sequence shown here is derived from an EMBL/GenBank/DDBJ whole genome shotgun (WGS) entry which is preliminary data.</text>
</comment>
<dbReference type="Pfam" id="PF06182">
    <property type="entry name" value="ABC2_membrane_6"/>
    <property type="match status" value="1"/>
</dbReference>
<reference evidence="2 3" key="1">
    <citation type="submission" date="2016-08" db="EMBL/GenBank/DDBJ databases">
        <title>Analysis of Carbohydrate Active Enzymes in Thermogemmatispora T81 Reveals Carbohydrate Degradation Ability.</title>
        <authorList>
            <person name="Tomazini A."/>
            <person name="Lal S."/>
            <person name="Stott M."/>
            <person name="Henrissat B."/>
            <person name="Polikarpov I."/>
            <person name="Sparling R."/>
            <person name="Levin D.B."/>
        </authorList>
    </citation>
    <scope>NUCLEOTIDE SEQUENCE [LARGE SCALE GENOMIC DNA]</scope>
    <source>
        <strain evidence="2 3">T81</strain>
    </source>
</reference>
<feature type="transmembrane region" description="Helical" evidence="1">
    <location>
        <begin position="62"/>
        <end position="81"/>
    </location>
</feature>
<dbReference type="AlphaFoldDB" id="A0A328VFZ8"/>
<dbReference type="OrthoDB" id="3818833at2"/>
<dbReference type="Proteomes" id="UP000248706">
    <property type="component" value="Unassembled WGS sequence"/>
</dbReference>
<evidence type="ECO:0000313" key="3">
    <source>
        <dbReference type="Proteomes" id="UP000248706"/>
    </source>
</evidence>
<keyword evidence="1" id="KW-0472">Membrane</keyword>
<accession>A0A328VFZ8</accession>
<keyword evidence="3" id="KW-1185">Reference proteome</keyword>
<gene>
    <name evidence="2" type="ORF">A4R35_03975</name>
</gene>
<evidence type="ECO:0000256" key="1">
    <source>
        <dbReference type="SAM" id="Phobius"/>
    </source>
</evidence>
<sequence length="262" mass="29436">MRTYLRLLWTFFRVSILGELAYRASFWLQIVESLIDLGTALAFISVVFSYTRALNGWSADELLTLIGVYFLIGGTINMIILPGMNRLIEQVRQGTLDYVLTRPEDAQLLVSIQQIDMWKLLDVLLGIALLVGAMLWHGSLPGPLQLLAFALTLLAGAVIIYSFVLFLATLSFWYVRMENILVIFESMYEAGRWPVDIYPSWLRAVLTFVVPVAFAVTVPAEALTARLTWLVLAATLLLAALALLASRLFWRFAIRYYSGASS</sequence>
<evidence type="ECO:0000313" key="2">
    <source>
        <dbReference type="EMBL" id="RAQ94680.1"/>
    </source>
</evidence>
<feature type="transmembrane region" description="Helical" evidence="1">
    <location>
        <begin position="227"/>
        <end position="250"/>
    </location>
</feature>
<dbReference type="PANTHER" id="PTHR36833">
    <property type="entry name" value="SLR0610 PROTEIN-RELATED"/>
    <property type="match status" value="1"/>
</dbReference>
<keyword evidence="1" id="KW-1133">Transmembrane helix</keyword>
<feature type="transmembrane region" description="Helical" evidence="1">
    <location>
        <begin position="148"/>
        <end position="175"/>
    </location>
</feature>
<keyword evidence="1" id="KW-0812">Transmembrane</keyword>
<dbReference type="RefSeq" id="WP_112426770.1">
    <property type="nucleotide sequence ID" value="NZ_MCIF01000002.1"/>
</dbReference>
<proteinExistence type="predicted"/>
<evidence type="ECO:0008006" key="4">
    <source>
        <dbReference type="Google" id="ProtNLM"/>
    </source>
</evidence>
<organism evidence="2 3">
    <name type="scientific">Thermogemmatispora tikiterensis</name>
    <dbReference type="NCBI Taxonomy" id="1825093"/>
    <lineage>
        <taxon>Bacteria</taxon>
        <taxon>Bacillati</taxon>
        <taxon>Chloroflexota</taxon>
        <taxon>Ktedonobacteria</taxon>
        <taxon>Thermogemmatisporales</taxon>
        <taxon>Thermogemmatisporaceae</taxon>
        <taxon>Thermogemmatispora</taxon>
    </lineage>
</organism>
<feature type="transmembrane region" description="Helical" evidence="1">
    <location>
        <begin position="201"/>
        <end position="220"/>
    </location>
</feature>
<feature type="transmembrane region" description="Helical" evidence="1">
    <location>
        <begin position="33"/>
        <end position="50"/>
    </location>
</feature>
<name>A0A328VFZ8_9CHLR</name>